<evidence type="ECO:0000256" key="7">
    <source>
        <dbReference type="ARBA" id="ARBA00023157"/>
    </source>
</evidence>
<evidence type="ECO:0000256" key="4">
    <source>
        <dbReference type="ARBA" id="ARBA00022525"/>
    </source>
</evidence>
<evidence type="ECO:0000313" key="12">
    <source>
        <dbReference type="WBParaSite" id="nRc.2.0.1.t26553-RA"/>
    </source>
</evidence>
<dbReference type="Pfam" id="PF00110">
    <property type="entry name" value="wnt"/>
    <property type="match status" value="2"/>
</dbReference>
<protein>
    <recommendedName>
        <fullName evidence="10">Protein Wnt</fullName>
    </recommendedName>
</protein>
<evidence type="ECO:0000256" key="3">
    <source>
        <dbReference type="ARBA" id="ARBA00022473"/>
    </source>
</evidence>
<keyword evidence="7" id="KW-1015">Disulfide bond</keyword>
<reference evidence="12" key="1">
    <citation type="submission" date="2022-11" db="UniProtKB">
        <authorList>
            <consortium name="WormBaseParasite"/>
        </authorList>
    </citation>
    <scope>IDENTIFICATION</scope>
</reference>
<comment type="function">
    <text evidence="10">Ligand for members of the frizzled family of seven transmembrane receptors.</text>
</comment>
<dbReference type="InterPro" id="IPR005817">
    <property type="entry name" value="Wnt"/>
</dbReference>
<keyword evidence="5" id="KW-0272">Extracellular matrix</keyword>
<comment type="subcellular location">
    <subcellularLocation>
        <location evidence="1 10">Secreted</location>
        <location evidence="1 10">Extracellular space</location>
        <location evidence="1 10">Extracellular matrix</location>
    </subcellularLocation>
</comment>
<evidence type="ECO:0000256" key="10">
    <source>
        <dbReference type="RuleBase" id="RU003500"/>
    </source>
</evidence>
<keyword evidence="11" id="KW-1185">Reference proteome</keyword>
<evidence type="ECO:0000313" key="11">
    <source>
        <dbReference type="Proteomes" id="UP000887565"/>
    </source>
</evidence>
<keyword evidence="4" id="KW-0964">Secreted</keyword>
<proteinExistence type="inferred from homology"/>
<organism evidence="11 12">
    <name type="scientific">Romanomermis culicivorax</name>
    <name type="common">Nematode worm</name>
    <dbReference type="NCBI Taxonomy" id="13658"/>
    <lineage>
        <taxon>Eukaryota</taxon>
        <taxon>Metazoa</taxon>
        <taxon>Ecdysozoa</taxon>
        <taxon>Nematoda</taxon>
        <taxon>Enoplea</taxon>
        <taxon>Dorylaimia</taxon>
        <taxon>Mermithida</taxon>
        <taxon>Mermithoidea</taxon>
        <taxon>Mermithidae</taxon>
        <taxon>Romanomermis</taxon>
    </lineage>
</organism>
<evidence type="ECO:0000256" key="8">
    <source>
        <dbReference type="ARBA" id="ARBA00023180"/>
    </source>
</evidence>
<evidence type="ECO:0000256" key="6">
    <source>
        <dbReference type="ARBA" id="ARBA00022687"/>
    </source>
</evidence>
<dbReference type="PANTHER" id="PTHR12027">
    <property type="entry name" value="WNT RELATED"/>
    <property type="match status" value="1"/>
</dbReference>
<evidence type="ECO:0000256" key="9">
    <source>
        <dbReference type="ARBA" id="ARBA00023288"/>
    </source>
</evidence>
<keyword evidence="8" id="KW-0325">Glycoprotein</keyword>
<dbReference type="GO" id="GO:0045165">
    <property type="term" value="P:cell fate commitment"/>
    <property type="evidence" value="ECO:0007669"/>
    <property type="project" value="TreeGrafter"/>
</dbReference>
<dbReference type="InterPro" id="IPR043158">
    <property type="entry name" value="Wnt_C"/>
</dbReference>
<dbReference type="Proteomes" id="UP000887565">
    <property type="component" value="Unplaced"/>
</dbReference>
<dbReference type="GO" id="GO:0005615">
    <property type="term" value="C:extracellular space"/>
    <property type="evidence" value="ECO:0007669"/>
    <property type="project" value="TreeGrafter"/>
</dbReference>
<dbReference type="GO" id="GO:0005125">
    <property type="term" value="F:cytokine activity"/>
    <property type="evidence" value="ECO:0007669"/>
    <property type="project" value="TreeGrafter"/>
</dbReference>
<keyword evidence="3 10" id="KW-0217">Developmental protein</keyword>
<dbReference type="PANTHER" id="PTHR12027:SF112">
    <property type="entry name" value="PROTEIN WNT-2"/>
    <property type="match status" value="1"/>
</dbReference>
<dbReference type="Gene3D" id="3.30.2460.20">
    <property type="match status" value="1"/>
</dbReference>
<dbReference type="GO" id="GO:0005109">
    <property type="term" value="F:frizzled binding"/>
    <property type="evidence" value="ECO:0007669"/>
    <property type="project" value="TreeGrafter"/>
</dbReference>
<sequence length="233" mass="25972">MRMSAVASGAQSSQPVVVCHLIPGLPKRQRQLCQMHPDAMLAVMDGAKQAVSECQRQFANHRWNCTTMEKGRILLKREFLGYKLYTWSRVILNCDNSIKNEISGTTDTSGLLKIAADSETSYNQYISASKVKKSPILKRKFGISDQDLVFYDLSPDYCANDVRGETSFSQNFGESVTPSLKKSPDPPDLGAPLHICLSTVDLDCRFIWCCQVECETCEKLVESYTCKPHSGAN</sequence>
<evidence type="ECO:0000256" key="5">
    <source>
        <dbReference type="ARBA" id="ARBA00022530"/>
    </source>
</evidence>
<comment type="similarity">
    <text evidence="2 10">Belongs to the Wnt family.</text>
</comment>
<keyword evidence="9" id="KW-0449">Lipoprotein</keyword>
<dbReference type="GO" id="GO:0060070">
    <property type="term" value="P:canonical Wnt signaling pathway"/>
    <property type="evidence" value="ECO:0007669"/>
    <property type="project" value="TreeGrafter"/>
</dbReference>
<dbReference type="GO" id="GO:0030182">
    <property type="term" value="P:neuron differentiation"/>
    <property type="evidence" value="ECO:0007669"/>
    <property type="project" value="TreeGrafter"/>
</dbReference>
<dbReference type="AlphaFoldDB" id="A0A915JKB8"/>
<dbReference type="WBParaSite" id="nRc.2.0.1.t26553-RA">
    <property type="protein sequence ID" value="nRc.2.0.1.t26553-RA"/>
    <property type="gene ID" value="nRc.2.0.1.g26553"/>
</dbReference>
<evidence type="ECO:0000256" key="1">
    <source>
        <dbReference type="ARBA" id="ARBA00004498"/>
    </source>
</evidence>
<dbReference type="SMART" id="SM00097">
    <property type="entry name" value="WNT1"/>
    <property type="match status" value="1"/>
</dbReference>
<keyword evidence="6 10" id="KW-0879">Wnt signaling pathway</keyword>
<name>A0A915JKB8_ROMCU</name>
<accession>A0A915JKB8</accession>
<evidence type="ECO:0000256" key="2">
    <source>
        <dbReference type="ARBA" id="ARBA00005683"/>
    </source>
</evidence>